<dbReference type="FunFam" id="3.40.50.12240:FF:000002">
    <property type="entry name" value="Flagellum-specific ATP synthase FliI"/>
    <property type="match status" value="1"/>
</dbReference>
<dbReference type="SUPFAM" id="SSF52540">
    <property type="entry name" value="P-loop containing nucleoside triphosphate hydrolases"/>
    <property type="match status" value="1"/>
</dbReference>
<dbReference type="SMART" id="SM00382">
    <property type="entry name" value="AAA"/>
    <property type="match status" value="1"/>
</dbReference>
<gene>
    <name evidence="9" type="ORF">SAMN02745152_00181</name>
</gene>
<dbReference type="InterPro" id="IPR027417">
    <property type="entry name" value="P-loop_NTPase"/>
</dbReference>
<dbReference type="Pfam" id="PF00006">
    <property type="entry name" value="ATP-synt_ab"/>
    <property type="match status" value="1"/>
</dbReference>
<dbReference type="AlphaFoldDB" id="A0A1T4KJF4"/>
<dbReference type="GO" id="GO:0005737">
    <property type="term" value="C:cytoplasm"/>
    <property type="evidence" value="ECO:0007669"/>
    <property type="project" value="UniProtKB-SubCell"/>
</dbReference>
<evidence type="ECO:0000256" key="3">
    <source>
        <dbReference type="ARBA" id="ARBA00022490"/>
    </source>
</evidence>
<dbReference type="Proteomes" id="UP000190395">
    <property type="component" value="Unassembled WGS sequence"/>
</dbReference>
<evidence type="ECO:0000256" key="2">
    <source>
        <dbReference type="ARBA" id="ARBA00022448"/>
    </source>
</evidence>
<dbReference type="Pfam" id="PF18269">
    <property type="entry name" value="T3SS_ATPase_C"/>
    <property type="match status" value="1"/>
</dbReference>
<dbReference type="InterPro" id="IPR004100">
    <property type="entry name" value="ATPase_F1/V1/A1_a/bsu_N"/>
</dbReference>
<dbReference type="STRING" id="225004.SAMN02745152_00181"/>
<evidence type="ECO:0000313" key="10">
    <source>
        <dbReference type="Proteomes" id="UP000190395"/>
    </source>
</evidence>
<proteinExistence type="predicted"/>
<dbReference type="GO" id="GO:0046933">
    <property type="term" value="F:proton-transporting ATP synthase activity, rotational mechanism"/>
    <property type="evidence" value="ECO:0007669"/>
    <property type="project" value="TreeGrafter"/>
</dbReference>
<protein>
    <submittedName>
        <fullName evidence="9">Flagellum-specific ATP synthase</fullName>
    </submittedName>
</protein>
<evidence type="ECO:0000313" key="9">
    <source>
        <dbReference type="EMBL" id="SJZ42493.1"/>
    </source>
</evidence>
<evidence type="ECO:0000259" key="8">
    <source>
        <dbReference type="SMART" id="SM00382"/>
    </source>
</evidence>
<evidence type="ECO:0000256" key="5">
    <source>
        <dbReference type="ARBA" id="ARBA00022840"/>
    </source>
</evidence>
<evidence type="ECO:0000256" key="1">
    <source>
        <dbReference type="ARBA" id="ARBA00004496"/>
    </source>
</evidence>
<dbReference type="GO" id="GO:0016887">
    <property type="term" value="F:ATP hydrolysis activity"/>
    <property type="evidence" value="ECO:0007669"/>
    <property type="project" value="InterPro"/>
</dbReference>
<organism evidence="9 10">
    <name type="scientific">Treponema berlinense</name>
    <dbReference type="NCBI Taxonomy" id="225004"/>
    <lineage>
        <taxon>Bacteria</taxon>
        <taxon>Pseudomonadati</taxon>
        <taxon>Spirochaetota</taxon>
        <taxon>Spirochaetia</taxon>
        <taxon>Spirochaetales</taxon>
        <taxon>Treponemataceae</taxon>
        <taxon>Treponema</taxon>
    </lineage>
</organism>
<evidence type="ECO:0000256" key="6">
    <source>
        <dbReference type="ARBA" id="ARBA00022927"/>
    </source>
</evidence>
<comment type="subcellular location">
    <subcellularLocation>
        <location evidence="1">Cytoplasm</location>
    </subcellularLocation>
</comment>
<dbReference type="NCBIfam" id="TIGR01026">
    <property type="entry name" value="fliI_yscN"/>
    <property type="match status" value="1"/>
</dbReference>
<sequence length="500" mass="54402">MEQFFDKYLKTVLDTETILYTGTVTAIKGLMIRSRGPYAKIGELCTIKNADGTELVAEVVGFDQEENAVNLMAYGDTKGIMAGSEVVASGKELRVPVGKKLLGRIIDALGRPYDKKGPLQNDEYYPAIAPAPDPYTRKDINRRIITGVRAIDSLLTCGKGQRLGIFAGSGVGKSTLLSMIARNTNADVNVIGLIGERGREVMDFIEHDLGPEGMKRSVVVVATGDQSSIARLRAAYTTTAVAEYFRNQGKDVMLMMDSVTRFCHAQREIGTANGEPPTQSGYPASVWDMLPKLLERTGTNDKGSITAFYTVLVDGDDLNEPVSDKVRGTLDGHIVLSKKLFRERHFPAIDITSSISRLWDDVTGPQTQQAANKVSRLISIYEENKDMINAGVYVKGSNPEIDEAIERHPAIEELLTQSKTDHCTIENTLQILSAVSGIDIPEDEYSEDAGLGKKTTAQLVQERKIDDVASSNELSSESMTAQTANSLEQAAKALGGLSKK</sequence>
<dbReference type="InterPro" id="IPR003593">
    <property type="entry name" value="AAA+_ATPase"/>
</dbReference>
<dbReference type="InterPro" id="IPR050053">
    <property type="entry name" value="ATPase_alpha/beta_chains"/>
</dbReference>
<dbReference type="Gene3D" id="3.40.50.12240">
    <property type="match status" value="1"/>
</dbReference>
<dbReference type="PANTHER" id="PTHR15184:SF9">
    <property type="entry name" value="SPI-1 TYPE 3 SECRETION SYSTEM ATPASE"/>
    <property type="match status" value="1"/>
</dbReference>
<dbReference type="EMBL" id="FUXC01000001">
    <property type="protein sequence ID" value="SJZ42493.1"/>
    <property type="molecule type" value="Genomic_DNA"/>
</dbReference>
<keyword evidence="7" id="KW-1278">Translocase</keyword>
<dbReference type="InterPro" id="IPR005714">
    <property type="entry name" value="ATPase_T3SS_FliI/YscN"/>
</dbReference>
<keyword evidence="10" id="KW-1185">Reference proteome</keyword>
<keyword evidence="6" id="KW-0653">Protein transport</keyword>
<keyword evidence="4" id="KW-0547">Nucleotide-binding</keyword>
<name>A0A1T4KJF4_9SPIR</name>
<dbReference type="OrthoDB" id="9802718at2"/>
<keyword evidence="2" id="KW-0813">Transport</keyword>
<evidence type="ECO:0000256" key="7">
    <source>
        <dbReference type="ARBA" id="ARBA00022967"/>
    </source>
</evidence>
<reference evidence="9 10" key="1">
    <citation type="submission" date="2017-02" db="EMBL/GenBank/DDBJ databases">
        <authorList>
            <person name="Peterson S.W."/>
        </authorList>
    </citation>
    <scope>NUCLEOTIDE SEQUENCE [LARGE SCALE GENOMIC DNA]</scope>
    <source>
        <strain evidence="9 10">ATCC BAA-909</strain>
    </source>
</reference>
<dbReference type="CDD" id="cd01136">
    <property type="entry name" value="ATPase_flagellum-secretory_path_III"/>
    <property type="match status" value="1"/>
</dbReference>
<dbReference type="PANTHER" id="PTHR15184">
    <property type="entry name" value="ATP SYNTHASE"/>
    <property type="match status" value="1"/>
</dbReference>
<dbReference type="CDD" id="cd18117">
    <property type="entry name" value="ATP-synt_flagellum-secretory_path_III_N"/>
    <property type="match status" value="1"/>
</dbReference>
<evidence type="ECO:0000256" key="4">
    <source>
        <dbReference type="ARBA" id="ARBA00022741"/>
    </source>
</evidence>
<dbReference type="RefSeq" id="WP_078929921.1">
    <property type="nucleotide sequence ID" value="NZ_CAMEQG010000002.1"/>
</dbReference>
<dbReference type="InterPro" id="IPR040627">
    <property type="entry name" value="T3SS_ATPase_C"/>
</dbReference>
<feature type="domain" description="AAA+ ATPase" evidence="8">
    <location>
        <begin position="159"/>
        <end position="340"/>
    </location>
</feature>
<dbReference type="GO" id="GO:0030257">
    <property type="term" value="C:type III protein secretion system complex"/>
    <property type="evidence" value="ECO:0007669"/>
    <property type="project" value="InterPro"/>
</dbReference>
<accession>A0A1T4KJF4</accession>
<keyword evidence="5" id="KW-0067">ATP-binding</keyword>
<dbReference type="Pfam" id="PF02874">
    <property type="entry name" value="ATP-synt_ab_N"/>
    <property type="match status" value="1"/>
</dbReference>
<dbReference type="InterPro" id="IPR000194">
    <property type="entry name" value="ATPase_F1/V1/A1_a/bsu_nucl-bd"/>
</dbReference>
<dbReference type="GO" id="GO:0030254">
    <property type="term" value="P:protein secretion by the type III secretion system"/>
    <property type="evidence" value="ECO:0007669"/>
    <property type="project" value="InterPro"/>
</dbReference>
<dbReference type="GeneID" id="303366461"/>
<dbReference type="GO" id="GO:0005524">
    <property type="term" value="F:ATP binding"/>
    <property type="evidence" value="ECO:0007669"/>
    <property type="project" value="UniProtKB-KW"/>
</dbReference>
<keyword evidence="3" id="KW-0963">Cytoplasm</keyword>